<feature type="active site" evidence="2">
    <location>
        <position position="49"/>
    </location>
</feature>
<protein>
    <submittedName>
        <fullName evidence="3">Phenazine biosynthesis protein PhzF</fullName>
    </submittedName>
</protein>
<dbReference type="Proteomes" id="UP000092377">
    <property type="component" value="Unassembled WGS sequence"/>
</dbReference>
<dbReference type="PIRSF" id="PIRSF016184">
    <property type="entry name" value="PhzC_PhzF"/>
    <property type="match status" value="1"/>
</dbReference>
<evidence type="ECO:0000256" key="2">
    <source>
        <dbReference type="PIRSR" id="PIRSR016184-1"/>
    </source>
</evidence>
<dbReference type="InterPro" id="IPR003719">
    <property type="entry name" value="Phenazine_PhzF-like"/>
</dbReference>
<dbReference type="GO" id="GO:0005737">
    <property type="term" value="C:cytoplasm"/>
    <property type="evidence" value="ECO:0007669"/>
    <property type="project" value="TreeGrafter"/>
</dbReference>
<dbReference type="OrthoDB" id="9788221at2"/>
<dbReference type="NCBIfam" id="TIGR00654">
    <property type="entry name" value="PhzF_family"/>
    <property type="match status" value="1"/>
</dbReference>
<dbReference type="RefSeq" id="WP_067406148.1">
    <property type="nucleotide sequence ID" value="NZ_LZEY01000060.1"/>
</dbReference>
<evidence type="ECO:0000256" key="1">
    <source>
        <dbReference type="ARBA" id="ARBA00008270"/>
    </source>
</evidence>
<gene>
    <name evidence="3" type="ORF">AYY18_11460</name>
</gene>
<dbReference type="SUPFAM" id="SSF54506">
    <property type="entry name" value="Diaminopimelate epimerase-like"/>
    <property type="match status" value="1"/>
</dbReference>
<dbReference type="Gene3D" id="3.10.310.10">
    <property type="entry name" value="Diaminopimelate Epimerase, Chain A, domain 1"/>
    <property type="match status" value="2"/>
</dbReference>
<dbReference type="Pfam" id="PF02567">
    <property type="entry name" value="PhzC-PhzF"/>
    <property type="match status" value="1"/>
</dbReference>
<dbReference type="GO" id="GO:0016853">
    <property type="term" value="F:isomerase activity"/>
    <property type="evidence" value="ECO:0007669"/>
    <property type="project" value="TreeGrafter"/>
</dbReference>
<comment type="caution">
    <text evidence="3">The sequence shown here is derived from an EMBL/GenBank/DDBJ whole genome shotgun (WGS) entry which is preliminary data.</text>
</comment>
<dbReference type="PANTHER" id="PTHR13774">
    <property type="entry name" value="PHENAZINE BIOSYNTHESIS PROTEIN"/>
    <property type="match status" value="1"/>
</dbReference>
<name>A0A1B8H0M8_9GAMM</name>
<evidence type="ECO:0000313" key="3">
    <source>
        <dbReference type="EMBL" id="OBU02624.1"/>
    </source>
</evidence>
<dbReference type="PANTHER" id="PTHR13774:SF32">
    <property type="entry name" value="ANTISENSE-ENHANCING SEQUENCE 1"/>
    <property type="match status" value="1"/>
</dbReference>
<keyword evidence="4" id="KW-1185">Reference proteome</keyword>
<reference evidence="4" key="1">
    <citation type="submission" date="2016-06" db="EMBL/GenBank/DDBJ databases">
        <authorList>
            <person name="Butler K."/>
        </authorList>
    </citation>
    <scope>NUCLEOTIDE SEQUENCE [LARGE SCALE GENOMIC DNA]</scope>
    <source>
        <strain evidence="4">GCSL-Mp20</strain>
    </source>
</reference>
<dbReference type="EMBL" id="LZEY01000060">
    <property type="protein sequence ID" value="OBU02624.1"/>
    <property type="molecule type" value="Genomic_DNA"/>
</dbReference>
<evidence type="ECO:0000313" key="4">
    <source>
        <dbReference type="Proteomes" id="UP000092377"/>
    </source>
</evidence>
<proteinExistence type="inferred from homology"/>
<comment type="similarity">
    <text evidence="1">Belongs to the PhzF family.</text>
</comment>
<dbReference type="AlphaFoldDB" id="A0A1B8H0M8"/>
<sequence>MNTKPHRFHQVDVFSAVPLLGNALAVVVDADDLTDEEMLRFARWTNLSETTFLLKPTNPQADYRVRIFTPDGELPFAGHPTLGSCYVWRETQSFQEKRTIIQECGVGLVPIRQQDEKLAFAAPKLLRGGDVEPEKLAHIISALGLTLADVVRSAWVDNGPGWIGLQLTSVESVLAVKPDYASLNGYDIGICALYDDQNGPVQLEVRAFCCSLVEEDPVTGSLNASLAQWLIGNGTLPEKYTANQGRALSRDGQIFLSKEGADVWVAGNVVSVITGQMSLR</sequence>
<organism evidence="3 4">
    <name type="scientific">Morganella psychrotolerans</name>
    <dbReference type="NCBI Taxonomy" id="368603"/>
    <lineage>
        <taxon>Bacteria</taxon>
        <taxon>Pseudomonadati</taxon>
        <taxon>Pseudomonadota</taxon>
        <taxon>Gammaproteobacteria</taxon>
        <taxon>Enterobacterales</taxon>
        <taxon>Morganellaceae</taxon>
        <taxon>Morganella</taxon>
    </lineage>
</organism>
<accession>A0A1B8H0M8</accession>